<evidence type="ECO:0000313" key="1">
    <source>
        <dbReference type="EMBL" id="KIM71844.1"/>
    </source>
</evidence>
<dbReference type="AlphaFoldDB" id="A0A0C3EUY0"/>
<accession>A0A0C3EUY0</accession>
<keyword evidence="2" id="KW-1185">Reference proteome</keyword>
<dbReference type="EMBL" id="KN833200">
    <property type="protein sequence ID" value="KIM71844.1"/>
    <property type="molecule type" value="Genomic_DNA"/>
</dbReference>
<evidence type="ECO:0000313" key="2">
    <source>
        <dbReference type="Proteomes" id="UP000054166"/>
    </source>
</evidence>
<sequence length="96" mass="10426">MPSKIVPTGDTQVAVWTSDWCDTAKAGGIKLLNQFFLPSIELVISCHGSLVITGGHLTTCQFPCPDMKHSQLLDYAPARCKDLQAQCPGVSLHWAE</sequence>
<proteinExistence type="predicted"/>
<dbReference type="HOGENOM" id="CLU_2360503_0_0_1"/>
<reference evidence="1 2" key="1">
    <citation type="submission" date="2014-04" db="EMBL/GenBank/DDBJ databases">
        <authorList>
            <consortium name="DOE Joint Genome Institute"/>
            <person name="Kuo A."/>
            <person name="Tarkka M."/>
            <person name="Buscot F."/>
            <person name="Kohler A."/>
            <person name="Nagy L.G."/>
            <person name="Floudas D."/>
            <person name="Copeland A."/>
            <person name="Barry K.W."/>
            <person name="Cichocki N."/>
            <person name="Veneault-Fourrey C."/>
            <person name="LaButti K."/>
            <person name="Lindquist E.A."/>
            <person name="Lipzen A."/>
            <person name="Lundell T."/>
            <person name="Morin E."/>
            <person name="Murat C."/>
            <person name="Sun H."/>
            <person name="Tunlid A."/>
            <person name="Henrissat B."/>
            <person name="Grigoriev I.V."/>
            <person name="Hibbett D.S."/>
            <person name="Martin F."/>
            <person name="Nordberg H.P."/>
            <person name="Cantor M.N."/>
            <person name="Hua S.X."/>
        </authorList>
    </citation>
    <scope>NUCLEOTIDE SEQUENCE [LARGE SCALE GENOMIC DNA]</scope>
    <source>
        <strain evidence="1 2">F 1598</strain>
    </source>
</reference>
<organism evidence="1 2">
    <name type="scientific">Piloderma croceum (strain F 1598)</name>
    <dbReference type="NCBI Taxonomy" id="765440"/>
    <lineage>
        <taxon>Eukaryota</taxon>
        <taxon>Fungi</taxon>
        <taxon>Dikarya</taxon>
        <taxon>Basidiomycota</taxon>
        <taxon>Agaricomycotina</taxon>
        <taxon>Agaricomycetes</taxon>
        <taxon>Agaricomycetidae</taxon>
        <taxon>Atheliales</taxon>
        <taxon>Atheliaceae</taxon>
        <taxon>Piloderma</taxon>
    </lineage>
</organism>
<reference evidence="2" key="2">
    <citation type="submission" date="2015-01" db="EMBL/GenBank/DDBJ databases">
        <title>Evolutionary Origins and Diversification of the Mycorrhizal Mutualists.</title>
        <authorList>
            <consortium name="DOE Joint Genome Institute"/>
            <consortium name="Mycorrhizal Genomics Consortium"/>
            <person name="Kohler A."/>
            <person name="Kuo A."/>
            <person name="Nagy L.G."/>
            <person name="Floudas D."/>
            <person name="Copeland A."/>
            <person name="Barry K.W."/>
            <person name="Cichocki N."/>
            <person name="Veneault-Fourrey C."/>
            <person name="LaButti K."/>
            <person name="Lindquist E.A."/>
            <person name="Lipzen A."/>
            <person name="Lundell T."/>
            <person name="Morin E."/>
            <person name="Murat C."/>
            <person name="Riley R."/>
            <person name="Ohm R."/>
            <person name="Sun H."/>
            <person name="Tunlid A."/>
            <person name="Henrissat B."/>
            <person name="Grigoriev I.V."/>
            <person name="Hibbett D.S."/>
            <person name="Martin F."/>
        </authorList>
    </citation>
    <scope>NUCLEOTIDE SEQUENCE [LARGE SCALE GENOMIC DNA]</scope>
    <source>
        <strain evidence="2">F 1598</strain>
    </source>
</reference>
<protein>
    <submittedName>
        <fullName evidence="1">Uncharacterized protein</fullName>
    </submittedName>
</protein>
<dbReference type="InParanoid" id="A0A0C3EUY0"/>
<gene>
    <name evidence="1" type="ORF">PILCRDRAFT_830099</name>
</gene>
<dbReference type="Proteomes" id="UP000054166">
    <property type="component" value="Unassembled WGS sequence"/>
</dbReference>
<name>A0A0C3EUY0_PILCF</name>